<comment type="caution">
    <text evidence="2">The sequence shown here is derived from an EMBL/GenBank/DDBJ whole genome shotgun (WGS) entry which is preliminary data.</text>
</comment>
<dbReference type="AlphaFoldDB" id="A0A6L2LWA0"/>
<evidence type="ECO:0000313" key="2">
    <source>
        <dbReference type="EMBL" id="GEU64415.1"/>
    </source>
</evidence>
<dbReference type="EMBL" id="BKCJ010005016">
    <property type="protein sequence ID" value="GEU64415.1"/>
    <property type="molecule type" value="Genomic_DNA"/>
</dbReference>
<protein>
    <submittedName>
        <fullName evidence="2">40S ribosomal protein S13</fullName>
    </submittedName>
</protein>
<dbReference type="GO" id="GO:0005840">
    <property type="term" value="C:ribosome"/>
    <property type="evidence" value="ECO:0007669"/>
    <property type="project" value="UniProtKB-KW"/>
</dbReference>
<feature type="compositionally biased region" description="Basic and acidic residues" evidence="1">
    <location>
        <begin position="41"/>
        <end position="70"/>
    </location>
</feature>
<keyword evidence="2" id="KW-0687">Ribonucleoprotein</keyword>
<proteinExistence type="predicted"/>
<evidence type="ECO:0000256" key="1">
    <source>
        <dbReference type="SAM" id="MobiDB-lite"/>
    </source>
</evidence>
<keyword evidence="2" id="KW-0689">Ribosomal protein</keyword>
<name>A0A6L2LWA0_TANCI</name>
<sequence length="384" mass="44876">MARTWRSKYYCPPPYGTNKIIPIPIKEDAADVSCVTRSTTVRDRISKKKKTEDRNSIASDDSKEYVEPVSKKRKTVDHNGITSVDSKEYNDPVSKKRKTVYDYGYVYEPDPNRELPNIYDVSLNEREHKVWLEFMKFDKDRPELFAIDERLVRQGRIPIELDHPLVLVIRDFAVAAFNKNWEMHVKKGDENHIHDFELMERYYVKVNKFDGRLTLSKFIHTNHTPIGGMKGKALSQLRSIYETAKGVEKDINIYLKTTHKSLKGKKKGITAADLICLKKHHFKAMYLRKSRRIYQTYGKKKSKTTADLICLKKQNNKAMKGLRRELSLHTQTLVSSSCSPTNRDDWNNPETYWYSGLVRRRLSVAWGYDYKNPDGGPYRTSMLY</sequence>
<gene>
    <name evidence="2" type="ORF">Tci_036393</name>
</gene>
<feature type="region of interest" description="Disordered" evidence="1">
    <location>
        <begin position="41"/>
        <end position="89"/>
    </location>
</feature>
<accession>A0A6L2LWA0</accession>
<organism evidence="2">
    <name type="scientific">Tanacetum cinerariifolium</name>
    <name type="common">Dalmatian daisy</name>
    <name type="synonym">Chrysanthemum cinerariifolium</name>
    <dbReference type="NCBI Taxonomy" id="118510"/>
    <lineage>
        <taxon>Eukaryota</taxon>
        <taxon>Viridiplantae</taxon>
        <taxon>Streptophyta</taxon>
        <taxon>Embryophyta</taxon>
        <taxon>Tracheophyta</taxon>
        <taxon>Spermatophyta</taxon>
        <taxon>Magnoliopsida</taxon>
        <taxon>eudicotyledons</taxon>
        <taxon>Gunneridae</taxon>
        <taxon>Pentapetalae</taxon>
        <taxon>asterids</taxon>
        <taxon>campanulids</taxon>
        <taxon>Asterales</taxon>
        <taxon>Asteraceae</taxon>
        <taxon>Asteroideae</taxon>
        <taxon>Anthemideae</taxon>
        <taxon>Anthemidinae</taxon>
        <taxon>Tanacetum</taxon>
    </lineage>
</organism>
<reference evidence="2" key="1">
    <citation type="journal article" date="2019" name="Sci. Rep.">
        <title>Draft genome of Tanacetum cinerariifolium, the natural source of mosquito coil.</title>
        <authorList>
            <person name="Yamashiro T."/>
            <person name="Shiraishi A."/>
            <person name="Satake H."/>
            <person name="Nakayama K."/>
        </authorList>
    </citation>
    <scope>NUCLEOTIDE SEQUENCE</scope>
</reference>